<protein>
    <recommendedName>
        <fullName evidence="3">Halovibrin HvnA</fullName>
    </recommendedName>
</protein>
<evidence type="ECO:0000313" key="1">
    <source>
        <dbReference type="EMBL" id="ABA74392.1"/>
    </source>
</evidence>
<organism evidence="1 2">
    <name type="scientific">Pseudomonas fluorescens (strain Pf0-1)</name>
    <dbReference type="NCBI Taxonomy" id="205922"/>
    <lineage>
        <taxon>Bacteria</taxon>
        <taxon>Pseudomonadati</taxon>
        <taxon>Pseudomonadota</taxon>
        <taxon>Gammaproteobacteria</taxon>
        <taxon>Pseudomonadales</taxon>
        <taxon>Pseudomonadaceae</taxon>
        <taxon>Pseudomonas</taxon>
    </lineage>
</organism>
<reference evidence="1 2" key="1">
    <citation type="journal article" date="2009" name="Genome Biol.">
        <title>Genomic and genetic analyses of diversity and plant interactions of Pseudomonas fluorescens.</title>
        <authorList>
            <person name="Silby M.W."/>
            <person name="Cerdeno-Tarraga A.M."/>
            <person name="Vernikos G.S."/>
            <person name="Giddens S.R."/>
            <person name="Jackson R.W."/>
            <person name="Preston G.M."/>
            <person name="Zhang X.X."/>
            <person name="Moon C.D."/>
            <person name="Gehrig S.M."/>
            <person name="Godfrey S.A."/>
            <person name="Knight C.G."/>
            <person name="Malone J.G."/>
            <person name="Robinson Z."/>
            <person name="Spiers A.J."/>
            <person name="Harris S."/>
            <person name="Challis G.L."/>
            <person name="Yaxley A.M."/>
            <person name="Harris D."/>
            <person name="Seeger K."/>
            <person name="Murphy L."/>
            <person name="Rutter S."/>
            <person name="Squares R."/>
            <person name="Quail M.A."/>
            <person name="Saunders E."/>
            <person name="Mavromatis K."/>
            <person name="Brettin T.S."/>
            <person name="Bentley S.D."/>
            <person name="Hothersall J."/>
            <person name="Stephens E."/>
            <person name="Thomas C.M."/>
            <person name="Parkhill J."/>
            <person name="Levy S.B."/>
            <person name="Rainey P.B."/>
            <person name="Thomson N.R."/>
        </authorList>
    </citation>
    <scope>NUCLEOTIDE SEQUENCE [LARGE SCALE GENOMIC DNA]</scope>
    <source>
        <strain evidence="1 2">Pf0-1</strain>
    </source>
</reference>
<dbReference type="AlphaFoldDB" id="Q3KCW3"/>
<accession>Q3KCW3</accession>
<proteinExistence type="predicted"/>
<name>Q3KCW3_PSEPF</name>
<evidence type="ECO:0008006" key="3">
    <source>
        <dbReference type="Google" id="ProtNLM"/>
    </source>
</evidence>
<dbReference type="KEGG" id="pfo:Pfl01_2651"/>
<dbReference type="PROSITE" id="PS51257">
    <property type="entry name" value="PROKAR_LIPOPROTEIN"/>
    <property type="match status" value="1"/>
</dbReference>
<dbReference type="RefSeq" id="WP_011334064.1">
    <property type="nucleotide sequence ID" value="NC_007492.2"/>
</dbReference>
<gene>
    <name evidence="1" type="ordered locus">Pfl01_2651</name>
</gene>
<dbReference type="HOGENOM" id="CLU_041659_1_0_6"/>
<evidence type="ECO:0000313" key="2">
    <source>
        <dbReference type="Proteomes" id="UP000002704"/>
    </source>
</evidence>
<sequence>MELKKALVLLMTLSIASCQTLEQTQAPPQTSVNRAGISQTSLTASQSGAQVAATLTANYSNDSPTCGTLAAFDCSGVVIRGTVPSPNYFSWNPSPVSQRNGGVSASYLRKDSKFSRLAYGMTNGFIVAPLAEALPGKIQLKPLCSFPIDGWTQRRLTPCGAHPDHPNQSRSCEIIGIDTAEKWMAHWASAPGGYPHTYQCGFNVVKATPAADRFYQTIRARNMLGPEWFGEQNELVLETWPQNIPDQLPILAFFYTTTGLAGAQHDQRDFFKATNGMFKPIIKITLPTSASGNATFTFNPADQAEEECTPNPENAC</sequence>
<dbReference type="eggNOG" id="COG5492">
    <property type="taxonomic scope" value="Bacteria"/>
</dbReference>
<dbReference type="EMBL" id="CP000094">
    <property type="protein sequence ID" value="ABA74392.1"/>
    <property type="molecule type" value="Genomic_DNA"/>
</dbReference>
<dbReference type="Proteomes" id="UP000002704">
    <property type="component" value="Chromosome"/>
</dbReference>